<evidence type="ECO:0000313" key="2">
    <source>
        <dbReference type="Proteomes" id="UP000324748"/>
    </source>
</evidence>
<keyword evidence="2" id="KW-1185">Reference proteome</keyword>
<protein>
    <submittedName>
        <fullName evidence="1">Uncharacterized protein</fullName>
    </submittedName>
</protein>
<evidence type="ECO:0000313" key="1">
    <source>
        <dbReference type="EMBL" id="KAA1115172.1"/>
    </source>
</evidence>
<accession>A0A5B0QPK7</accession>
<sequence length="59" mass="6959">MIFLHYGYRDSGIPPGDWHYHHGAARPNFQETTRVDQALNKTQLDLYQSSNNKLIRRTE</sequence>
<proteinExistence type="predicted"/>
<name>A0A5B0QPK7_PUCGR</name>
<dbReference type="Proteomes" id="UP000324748">
    <property type="component" value="Unassembled WGS sequence"/>
</dbReference>
<dbReference type="AlphaFoldDB" id="A0A5B0QPK7"/>
<gene>
    <name evidence="1" type="ORF">PGT21_032774</name>
</gene>
<organism evidence="1 2">
    <name type="scientific">Puccinia graminis f. sp. tritici</name>
    <dbReference type="NCBI Taxonomy" id="56615"/>
    <lineage>
        <taxon>Eukaryota</taxon>
        <taxon>Fungi</taxon>
        <taxon>Dikarya</taxon>
        <taxon>Basidiomycota</taxon>
        <taxon>Pucciniomycotina</taxon>
        <taxon>Pucciniomycetes</taxon>
        <taxon>Pucciniales</taxon>
        <taxon>Pucciniaceae</taxon>
        <taxon>Puccinia</taxon>
    </lineage>
</organism>
<comment type="caution">
    <text evidence="1">The sequence shown here is derived from an EMBL/GenBank/DDBJ whole genome shotgun (WGS) entry which is preliminary data.</text>
</comment>
<reference evidence="1 2" key="1">
    <citation type="submission" date="2019-05" db="EMBL/GenBank/DDBJ databases">
        <title>Emergence of the Ug99 lineage of the wheat stem rust pathogen through somatic hybridization.</title>
        <authorList>
            <person name="Li F."/>
            <person name="Upadhyaya N.M."/>
            <person name="Sperschneider J."/>
            <person name="Matny O."/>
            <person name="Nguyen-Phuc H."/>
            <person name="Mago R."/>
            <person name="Raley C."/>
            <person name="Miller M.E."/>
            <person name="Silverstein K.A.T."/>
            <person name="Henningsen E."/>
            <person name="Hirsch C.D."/>
            <person name="Visser B."/>
            <person name="Pretorius Z.A."/>
            <person name="Steffenson B.J."/>
            <person name="Schwessinger B."/>
            <person name="Dodds P.N."/>
            <person name="Figueroa M."/>
        </authorList>
    </citation>
    <scope>NUCLEOTIDE SEQUENCE [LARGE SCALE GENOMIC DNA]</scope>
    <source>
        <strain evidence="1">21-0</strain>
    </source>
</reference>
<dbReference type="EMBL" id="VSWC01000014">
    <property type="protein sequence ID" value="KAA1115172.1"/>
    <property type="molecule type" value="Genomic_DNA"/>
</dbReference>